<evidence type="ECO:0000256" key="1">
    <source>
        <dbReference type="SAM" id="Phobius"/>
    </source>
</evidence>
<reference evidence="2 3" key="1">
    <citation type="journal article" date="2021" name="Hortic Res">
        <title>Chromosome-scale assembly of the Dendrobium chrysotoxum genome enhances the understanding of orchid evolution.</title>
        <authorList>
            <person name="Zhang Y."/>
            <person name="Zhang G.Q."/>
            <person name="Zhang D."/>
            <person name="Liu X.D."/>
            <person name="Xu X.Y."/>
            <person name="Sun W.H."/>
            <person name="Yu X."/>
            <person name="Zhu X."/>
            <person name="Wang Z.W."/>
            <person name="Zhao X."/>
            <person name="Zhong W.Y."/>
            <person name="Chen H."/>
            <person name="Yin W.L."/>
            <person name="Huang T."/>
            <person name="Niu S.C."/>
            <person name="Liu Z.J."/>
        </authorList>
    </citation>
    <scope>NUCLEOTIDE SEQUENCE [LARGE SCALE GENOMIC DNA]</scope>
    <source>
        <strain evidence="2">Lindl</strain>
    </source>
</reference>
<keyword evidence="1" id="KW-0812">Transmembrane</keyword>
<dbReference type="PANTHER" id="PTHR21477:SF12">
    <property type="entry name" value="PROTEIN PHLOEM PROTEIN 2-LIKE A10"/>
    <property type="match status" value="1"/>
</dbReference>
<comment type="caution">
    <text evidence="2">The sequence shown here is derived from an EMBL/GenBank/DDBJ whole genome shotgun (WGS) entry which is preliminary data.</text>
</comment>
<name>A0AAV7GEX4_DENCH</name>
<dbReference type="InterPro" id="IPR019141">
    <property type="entry name" value="DUF2045"/>
</dbReference>
<sequence>MRLFREIINFNVRLAFGGHRIGKGREQGYLVMGKEFARGMHEGLEAPTNSECFYHIYETIGFYPMEFFRRRRNWMLLAAAAGLSTYAAYRMKIPKFAGALFSLADAVSSTSDTANLISADLNRFLRSDSDEIPSSLKQLSKIAASDELAGSISRVFEGLAVGIARGIRSTEGNGVDDRDGLSDRVLDKLFSSAGSGFASVIVGSFARNLVIGFYSTGAEGGGGPDLSAGRSWLDLVCAEKCKELIADSIQVFVGTAVAVFLDKTMHINTFDEFFAGITNPRHEARVKEMFVSVCNGAMETLVRTSHRVLTSPNSDLSANPEINLETDRNCYFASMNGESNGWVNQVSSTLAVPSNTKFVLDVTGRVTFETVRSIIEYAMWKISDGVKIGMSSIRQEVTNKGLEVVKYVSARSIVIATICFVFCMHIFVGTRGLMQI</sequence>
<evidence type="ECO:0008006" key="4">
    <source>
        <dbReference type="Google" id="ProtNLM"/>
    </source>
</evidence>
<keyword evidence="3" id="KW-1185">Reference proteome</keyword>
<accession>A0AAV7GEX4</accession>
<dbReference type="EMBL" id="JAGFBR010000015">
    <property type="protein sequence ID" value="KAH0454752.1"/>
    <property type="molecule type" value="Genomic_DNA"/>
</dbReference>
<evidence type="ECO:0000313" key="2">
    <source>
        <dbReference type="EMBL" id="KAH0454752.1"/>
    </source>
</evidence>
<keyword evidence="1" id="KW-0472">Membrane</keyword>
<gene>
    <name evidence="2" type="ORF">IEQ34_016676</name>
</gene>
<dbReference type="Proteomes" id="UP000775213">
    <property type="component" value="Unassembled WGS sequence"/>
</dbReference>
<evidence type="ECO:0000313" key="3">
    <source>
        <dbReference type="Proteomes" id="UP000775213"/>
    </source>
</evidence>
<protein>
    <recommendedName>
        <fullName evidence="4">Protein PHLOEM PROTEIN 2-LIKE A10</fullName>
    </recommendedName>
</protein>
<feature type="transmembrane region" description="Helical" evidence="1">
    <location>
        <begin position="408"/>
        <end position="428"/>
    </location>
</feature>
<keyword evidence="1" id="KW-1133">Transmembrane helix</keyword>
<dbReference type="PANTHER" id="PTHR21477">
    <property type="entry name" value="ZGC:172139"/>
    <property type="match status" value="1"/>
</dbReference>
<proteinExistence type="predicted"/>
<dbReference type="AlphaFoldDB" id="A0AAV7GEX4"/>
<organism evidence="2 3">
    <name type="scientific">Dendrobium chrysotoxum</name>
    <name type="common">Orchid</name>
    <dbReference type="NCBI Taxonomy" id="161865"/>
    <lineage>
        <taxon>Eukaryota</taxon>
        <taxon>Viridiplantae</taxon>
        <taxon>Streptophyta</taxon>
        <taxon>Embryophyta</taxon>
        <taxon>Tracheophyta</taxon>
        <taxon>Spermatophyta</taxon>
        <taxon>Magnoliopsida</taxon>
        <taxon>Liliopsida</taxon>
        <taxon>Asparagales</taxon>
        <taxon>Orchidaceae</taxon>
        <taxon>Epidendroideae</taxon>
        <taxon>Malaxideae</taxon>
        <taxon>Dendrobiinae</taxon>
        <taxon>Dendrobium</taxon>
    </lineage>
</organism>